<name>A0A318LG99_9PSEU</name>
<accession>A0A318LG99</accession>
<dbReference type="OrthoDB" id="21390at2"/>
<keyword evidence="3" id="KW-1185">Reference proteome</keyword>
<protein>
    <recommendedName>
        <fullName evidence="1">AtuA-like ferredoxin-fold domain-containing protein</fullName>
    </recommendedName>
</protein>
<gene>
    <name evidence="2" type="ORF">BA062_27905</name>
</gene>
<dbReference type="AlphaFoldDB" id="A0A318LG99"/>
<reference evidence="2 3" key="1">
    <citation type="submission" date="2016-07" db="EMBL/GenBank/DDBJ databases">
        <title>Draft genome sequence of Prauserella sp. YIM 121212, isolated from alkaline soil.</title>
        <authorList>
            <person name="Ruckert C."/>
            <person name="Albersmeier A."/>
            <person name="Jiang C.-L."/>
            <person name="Jiang Y."/>
            <person name="Kalinowski J."/>
            <person name="Schneider O."/>
            <person name="Winkler A."/>
            <person name="Zotchev S.B."/>
        </authorList>
    </citation>
    <scope>NUCLEOTIDE SEQUENCE [LARGE SCALE GENOMIC DNA]</scope>
    <source>
        <strain evidence="2 3">YIM 121212</strain>
    </source>
</reference>
<organism evidence="2 3">
    <name type="scientific">Prauserella flavalba</name>
    <dbReference type="NCBI Taxonomy" id="1477506"/>
    <lineage>
        <taxon>Bacteria</taxon>
        <taxon>Bacillati</taxon>
        <taxon>Actinomycetota</taxon>
        <taxon>Actinomycetes</taxon>
        <taxon>Pseudonocardiales</taxon>
        <taxon>Pseudonocardiaceae</taxon>
        <taxon>Prauserella</taxon>
    </lineage>
</organism>
<evidence type="ECO:0000313" key="2">
    <source>
        <dbReference type="EMBL" id="PXY24078.1"/>
    </source>
</evidence>
<dbReference type="Pfam" id="PF23544">
    <property type="entry name" value="AtuA_ferredoxin"/>
    <property type="match status" value="1"/>
</dbReference>
<dbReference type="PANTHER" id="PTHR47708:SF2">
    <property type="entry name" value="SI:CH73-132F6.5"/>
    <property type="match status" value="1"/>
</dbReference>
<evidence type="ECO:0000313" key="3">
    <source>
        <dbReference type="Proteomes" id="UP000247892"/>
    </source>
</evidence>
<dbReference type="RefSeq" id="WP_110341973.1">
    <property type="nucleotide sequence ID" value="NZ_MASU01000013.1"/>
</dbReference>
<sequence length="106" mass="11674">MPVPLRELAHCRAGDKGNLATLSVFPYDDALFGVLLREVTAERVRGHLAEWLDGEVRRYELPHLPALQFVYERTSGAGVTTSLELDTHGKTLGTLLLSFPVHLGHG</sequence>
<evidence type="ECO:0000259" key="1">
    <source>
        <dbReference type="Pfam" id="PF23544"/>
    </source>
</evidence>
<dbReference type="InterPro" id="IPR056362">
    <property type="entry name" value="AtuA-like_ferredoxin_dom"/>
</dbReference>
<comment type="caution">
    <text evidence="2">The sequence shown here is derived from an EMBL/GenBank/DDBJ whole genome shotgun (WGS) entry which is preliminary data.</text>
</comment>
<dbReference type="PANTHER" id="PTHR47708">
    <property type="match status" value="1"/>
</dbReference>
<dbReference type="Proteomes" id="UP000247892">
    <property type="component" value="Unassembled WGS sequence"/>
</dbReference>
<dbReference type="EMBL" id="MASU01000013">
    <property type="protein sequence ID" value="PXY24078.1"/>
    <property type="molecule type" value="Genomic_DNA"/>
</dbReference>
<feature type="domain" description="AtuA-like ferredoxin-fold" evidence="1">
    <location>
        <begin position="3"/>
        <end position="101"/>
    </location>
</feature>
<proteinExistence type="predicted"/>